<reference evidence="4" key="1">
    <citation type="submission" date="2021-01" db="EMBL/GenBank/DDBJ databases">
        <authorList>
            <person name="Corre E."/>
            <person name="Pelletier E."/>
            <person name="Niang G."/>
            <person name="Scheremetjew M."/>
            <person name="Finn R."/>
            <person name="Kale V."/>
            <person name="Holt S."/>
            <person name="Cochrane G."/>
            <person name="Meng A."/>
            <person name="Brown T."/>
            <person name="Cohen L."/>
        </authorList>
    </citation>
    <scope>NUCLEOTIDE SEQUENCE</scope>
    <source>
        <strain evidence="4">SAG 11-49</strain>
    </source>
</reference>
<dbReference type="PANTHER" id="PTHR48108">
    <property type="entry name" value="CBS DOMAIN-CONTAINING PROTEIN CBSX2, CHLOROPLASTIC"/>
    <property type="match status" value="1"/>
</dbReference>
<accession>A0A7S0RWE5</accession>
<sequence length="211" mass="22129">MASAMLARGGAASTSYRVARSNGLSRSARPMVAARAAPAAKSYETVADIMTKGQQVFTCRPDDSVDKALELLVAHKITGLPVVDVNNVVVGVVSDFDLLALDTVGKTNDGPLFPPASETWQAFKAVRSALAKGTGKCVRDVMTRNAMSVTPDTNINEATSLLLKKRIRRLPVVDGNGRLVGLISRSNIIKVALELRKSGGGGGPSPTPSTK</sequence>
<name>A0A7S0RWE5_9CHLO</name>
<feature type="domain" description="CBS" evidence="3">
    <location>
        <begin position="50"/>
        <end position="110"/>
    </location>
</feature>
<gene>
    <name evidence="4" type="ORF">CLEI1391_LOCUS14341</name>
</gene>
<dbReference type="SMART" id="SM00116">
    <property type="entry name" value="CBS"/>
    <property type="match status" value="2"/>
</dbReference>
<dbReference type="Gene3D" id="3.10.580.10">
    <property type="entry name" value="CBS-domain"/>
    <property type="match status" value="1"/>
</dbReference>
<dbReference type="SUPFAM" id="SSF54631">
    <property type="entry name" value="CBS-domain pair"/>
    <property type="match status" value="1"/>
</dbReference>
<evidence type="ECO:0000259" key="3">
    <source>
        <dbReference type="PROSITE" id="PS51371"/>
    </source>
</evidence>
<evidence type="ECO:0000313" key="4">
    <source>
        <dbReference type="EMBL" id="CAD8689133.1"/>
    </source>
</evidence>
<evidence type="ECO:0000256" key="2">
    <source>
        <dbReference type="PROSITE-ProRule" id="PRU00703"/>
    </source>
</evidence>
<evidence type="ECO:0000256" key="1">
    <source>
        <dbReference type="ARBA" id="ARBA00022737"/>
    </source>
</evidence>
<feature type="domain" description="CBS" evidence="3">
    <location>
        <begin position="142"/>
        <end position="198"/>
    </location>
</feature>
<dbReference type="PANTHER" id="PTHR48108:SF6">
    <property type="entry name" value="CBS DOMAIN-CONTAINING PROTEIN CBSX1, CHLOROPLASTIC"/>
    <property type="match status" value="1"/>
</dbReference>
<keyword evidence="1" id="KW-0677">Repeat</keyword>
<organism evidence="4">
    <name type="scientific">Chlamydomonas leiostraca</name>
    <dbReference type="NCBI Taxonomy" id="1034604"/>
    <lineage>
        <taxon>Eukaryota</taxon>
        <taxon>Viridiplantae</taxon>
        <taxon>Chlorophyta</taxon>
        <taxon>core chlorophytes</taxon>
        <taxon>Chlorophyceae</taxon>
        <taxon>CS clade</taxon>
        <taxon>Chlamydomonadales</taxon>
        <taxon>Chlamydomonadaceae</taxon>
        <taxon>Chlamydomonas</taxon>
    </lineage>
</organism>
<dbReference type="Pfam" id="PF00571">
    <property type="entry name" value="CBS"/>
    <property type="match status" value="2"/>
</dbReference>
<proteinExistence type="predicted"/>
<protein>
    <recommendedName>
        <fullName evidence="3">CBS domain-containing protein</fullName>
    </recommendedName>
</protein>
<dbReference type="PROSITE" id="PS51371">
    <property type="entry name" value="CBS"/>
    <property type="match status" value="2"/>
</dbReference>
<dbReference type="InterPro" id="IPR000644">
    <property type="entry name" value="CBS_dom"/>
</dbReference>
<keyword evidence="2" id="KW-0129">CBS domain</keyword>
<dbReference type="InterPro" id="IPR046342">
    <property type="entry name" value="CBS_dom_sf"/>
</dbReference>
<dbReference type="EMBL" id="HBFB01025565">
    <property type="protein sequence ID" value="CAD8689133.1"/>
    <property type="molecule type" value="Transcribed_RNA"/>
</dbReference>
<dbReference type="AlphaFoldDB" id="A0A7S0RWE5"/>
<dbReference type="InterPro" id="IPR051462">
    <property type="entry name" value="CBS_domain-containing"/>
</dbReference>